<gene>
    <name evidence="2" type="ORF">MEUPH1_LOCUS15999</name>
</gene>
<proteinExistence type="predicted"/>
<feature type="compositionally biased region" description="Basic and acidic residues" evidence="1">
    <location>
        <begin position="32"/>
        <end position="42"/>
    </location>
</feature>
<organism evidence="2 3">
    <name type="scientific">Macrosiphum euphorbiae</name>
    <name type="common">potato aphid</name>
    <dbReference type="NCBI Taxonomy" id="13131"/>
    <lineage>
        <taxon>Eukaryota</taxon>
        <taxon>Metazoa</taxon>
        <taxon>Ecdysozoa</taxon>
        <taxon>Arthropoda</taxon>
        <taxon>Hexapoda</taxon>
        <taxon>Insecta</taxon>
        <taxon>Pterygota</taxon>
        <taxon>Neoptera</taxon>
        <taxon>Paraneoptera</taxon>
        <taxon>Hemiptera</taxon>
        <taxon>Sternorrhyncha</taxon>
        <taxon>Aphidomorpha</taxon>
        <taxon>Aphidoidea</taxon>
        <taxon>Aphididae</taxon>
        <taxon>Macrosiphini</taxon>
        <taxon>Macrosiphum</taxon>
    </lineage>
</organism>
<evidence type="ECO:0000313" key="3">
    <source>
        <dbReference type="Proteomes" id="UP001160148"/>
    </source>
</evidence>
<sequence length="78" mass="8907">MSNIAAPDKKSSDIKLLSKTETMQMVFDDLRSNRPKPLESHNSRLQLHKRSMSLPNTDSLTIPRPMHLQRSVGNLRPI</sequence>
<reference evidence="2 3" key="1">
    <citation type="submission" date="2023-01" db="EMBL/GenBank/DDBJ databases">
        <authorList>
            <person name="Whitehead M."/>
        </authorList>
    </citation>
    <scope>NUCLEOTIDE SEQUENCE [LARGE SCALE GENOMIC DNA]</scope>
</reference>
<dbReference type="AlphaFoldDB" id="A0AAV0WZ23"/>
<evidence type="ECO:0000313" key="2">
    <source>
        <dbReference type="EMBL" id="CAI6360732.1"/>
    </source>
</evidence>
<accession>A0AAV0WZ23</accession>
<dbReference type="Proteomes" id="UP001160148">
    <property type="component" value="Unassembled WGS sequence"/>
</dbReference>
<dbReference type="EMBL" id="CARXXK010000003">
    <property type="protein sequence ID" value="CAI6360732.1"/>
    <property type="molecule type" value="Genomic_DNA"/>
</dbReference>
<keyword evidence="3" id="KW-1185">Reference proteome</keyword>
<comment type="caution">
    <text evidence="2">The sequence shown here is derived from an EMBL/GenBank/DDBJ whole genome shotgun (WGS) entry which is preliminary data.</text>
</comment>
<feature type="region of interest" description="Disordered" evidence="1">
    <location>
        <begin position="32"/>
        <end position="63"/>
    </location>
</feature>
<evidence type="ECO:0000256" key="1">
    <source>
        <dbReference type="SAM" id="MobiDB-lite"/>
    </source>
</evidence>
<name>A0AAV0WZ23_9HEMI</name>
<protein>
    <submittedName>
        <fullName evidence="2">Uncharacterized protein</fullName>
    </submittedName>
</protein>